<feature type="domain" description="MD-2-related lipid-recognition" evidence="5">
    <location>
        <begin position="25"/>
        <end position="153"/>
    </location>
</feature>
<comment type="similarity">
    <text evidence="2">Belongs to the NPC2 family.</text>
</comment>
<dbReference type="SMR" id="A0A2S2QBB6"/>
<dbReference type="GO" id="GO:0005576">
    <property type="term" value="C:extracellular region"/>
    <property type="evidence" value="ECO:0007669"/>
    <property type="project" value="UniProtKB-SubCell"/>
</dbReference>
<keyword evidence="3" id="KW-0964">Secreted</keyword>
<keyword evidence="7" id="KW-1185">Reference proteome</keyword>
<proteinExistence type="inferred from homology"/>
<dbReference type="AlphaFoldDB" id="A0A2S2QBB6"/>
<keyword evidence="4" id="KW-0732">Signal</keyword>
<protein>
    <submittedName>
        <fullName evidence="6 8">MD-2-related lipid-recognition protein</fullName>
    </submittedName>
</protein>
<dbReference type="Proteomes" id="UP000694846">
    <property type="component" value="Unplaced"/>
</dbReference>
<evidence type="ECO:0000259" key="5">
    <source>
        <dbReference type="SMART" id="SM00737"/>
    </source>
</evidence>
<dbReference type="EMBL" id="GGMS01005728">
    <property type="protein sequence ID" value="MBY74931.1"/>
    <property type="molecule type" value="Transcribed_RNA"/>
</dbReference>
<dbReference type="InterPro" id="IPR014756">
    <property type="entry name" value="Ig_E-set"/>
</dbReference>
<evidence type="ECO:0000256" key="2">
    <source>
        <dbReference type="ARBA" id="ARBA00006370"/>
    </source>
</evidence>
<evidence type="ECO:0000313" key="8">
    <source>
        <dbReference type="RefSeq" id="XP_025420592.1"/>
    </source>
</evidence>
<dbReference type="SUPFAM" id="SSF81296">
    <property type="entry name" value="E set domains"/>
    <property type="match status" value="1"/>
</dbReference>
<evidence type="ECO:0000256" key="4">
    <source>
        <dbReference type="SAM" id="SignalP"/>
    </source>
</evidence>
<feature type="chain" id="PRO_5044579091" evidence="4">
    <location>
        <begin position="19"/>
        <end position="156"/>
    </location>
</feature>
<evidence type="ECO:0000313" key="6">
    <source>
        <dbReference type="EMBL" id="MBY74931.1"/>
    </source>
</evidence>
<dbReference type="OrthoDB" id="6576058at2759"/>
<evidence type="ECO:0000256" key="1">
    <source>
        <dbReference type="ARBA" id="ARBA00004613"/>
    </source>
</evidence>
<dbReference type="Gene3D" id="2.60.40.770">
    <property type="match status" value="1"/>
</dbReference>
<name>A0A2S2QBB6_9HEMI</name>
<accession>A0A2S2QBB6</accession>
<sequence length="156" mass="17855">MAFLVLLIVALIFGSTVTTEEVKNFRMCRNAKCSVFNVFIEPCPEALDNKPCEVPQGINASISFQYISNFTTEIPITRLYASTLLVDLPFMDMDTNACLYTQCPMVAQVERSWLYNLYVSENYPKSSYTVKLKFWDGEPEAKSDDECCFKFDMKIV</sequence>
<dbReference type="RefSeq" id="XP_025420592.1">
    <property type="nucleotide sequence ID" value="XM_025564807.1"/>
</dbReference>
<comment type="subcellular location">
    <subcellularLocation>
        <location evidence="1">Secreted</location>
    </subcellularLocation>
</comment>
<gene>
    <name evidence="6" type="primary">ML1P</name>
    <name evidence="8" type="synonym">LOC112690733</name>
    <name evidence="6" type="ORF">g.16968</name>
</gene>
<organism evidence="6">
    <name type="scientific">Sipha flava</name>
    <name type="common">yellow sugarcane aphid</name>
    <dbReference type="NCBI Taxonomy" id="143950"/>
    <lineage>
        <taxon>Eukaryota</taxon>
        <taxon>Metazoa</taxon>
        <taxon>Ecdysozoa</taxon>
        <taxon>Arthropoda</taxon>
        <taxon>Hexapoda</taxon>
        <taxon>Insecta</taxon>
        <taxon>Pterygota</taxon>
        <taxon>Neoptera</taxon>
        <taxon>Paraneoptera</taxon>
        <taxon>Hemiptera</taxon>
        <taxon>Sternorrhyncha</taxon>
        <taxon>Aphidomorpha</taxon>
        <taxon>Aphidoidea</taxon>
        <taxon>Aphididae</taxon>
        <taxon>Sipha</taxon>
    </lineage>
</organism>
<dbReference type="SMART" id="SM00737">
    <property type="entry name" value="ML"/>
    <property type="match status" value="1"/>
</dbReference>
<feature type="signal peptide" evidence="4">
    <location>
        <begin position="1"/>
        <end position="18"/>
    </location>
</feature>
<dbReference type="Pfam" id="PF02221">
    <property type="entry name" value="E1_DerP2_DerF2"/>
    <property type="match status" value="1"/>
</dbReference>
<dbReference type="FunFam" id="2.60.40.770:FF:000001">
    <property type="entry name" value="NPC intracellular cholesterol transporter 2"/>
    <property type="match status" value="1"/>
</dbReference>
<reference evidence="8" key="2">
    <citation type="submission" date="2025-04" db="UniProtKB">
        <authorList>
            <consortium name="RefSeq"/>
        </authorList>
    </citation>
    <scope>IDENTIFICATION</scope>
    <source>
        <tissue evidence="8">Whole body</tissue>
    </source>
</reference>
<evidence type="ECO:0000256" key="3">
    <source>
        <dbReference type="ARBA" id="ARBA00022525"/>
    </source>
</evidence>
<dbReference type="InterPro" id="IPR003172">
    <property type="entry name" value="ML_dom"/>
</dbReference>
<evidence type="ECO:0000313" key="7">
    <source>
        <dbReference type="Proteomes" id="UP000694846"/>
    </source>
</evidence>
<reference evidence="6" key="1">
    <citation type="submission" date="2018-04" db="EMBL/GenBank/DDBJ databases">
        <title>Transcriptome assembly of Sipha flava.</title>
        <authorList>
            <person name="Scully E.D."/>
            <person name="Geib S.M."/>
            <person name="Palmer N.A."/>
            <person name="Koch K."/>
            <person name="Bradshaw J."/>
            <person name="Heng-Moss T."/>
            <person name="Sarath G."/>
        </authorList>
    </citation>
    <scope>NUCLEOTIDE SEQUENCE</scope>
</reference>